<proteinExistence type="predicted"/>
<evidence type="ECO:0000259" key="2">
    <source>
        <dbReference type="Pfam" id="PF01909"/>
    </source>
</evidence>
<evidence type="ECO:0000256" key="1">
    <source>
        <dbReference type="ARBA" id="ARBA00022679"/>
    </source>
</evidence>
<organism evidence="4 5">
    <name type="scientific">Candidatus Gottesmanbacteria bacterium RIFCSPLOWO2_01_FULL_49_10</name>
    <dbReference type="NCBI Taxonomy" id="1798396"/>
    <lineage>
        <taxon>Bacteria</taxon>
        <taxon>Candidatus Gottesmaniibacteriota</taxon>
    </lineage>
</organism>
<evidence type="ECO:0000259" key="3">
    <source>
        <dbReference type="Pfam" id="PF13427"/>
    </source>
</evidence>
<evidence type="ECO:0000313" key="4">
    <source>
        <dbReference type="EMBL" id="OGG30266.1"/>
    </source>
</evidence>
<evidence type="ECO:0000313" key="5">
    <source>
        <dbReference type="Proteomes" id="UP000176409"/>
    </source>
</evidence>
<gene>
    <name evidence="4" type="ORF">A2973_03155</name>
</gene>
<dbReference type="CDD" id="cd05403">
    <property type="entry name" value="NT_KNTase_like"/>
    <property type="match status" value="1"/>
</dbReference>
<feature type="domain" description="Polymerase nucleotidyl transferase" evidence="2">
    <location>
        <begin position="16"/>
        <end position="69"/>
    </location>
</feature>
<feature type="domain" description="Adenylyltransferase AadA C-terminal" evidence="3">
    <location>
        <begin position="145"/>
        <end position="245"/>
    </location>
</feature>
<comment type="caution">
    <text evidence="4">The sequence shown here is derived from an EMBL/GenBank/DDBJ whole genome shotgun (WGS) entry which is preliminary data.</text>
</comment>
<sequence>MKPPPNEDINKVLSALKQGIQDIFGENLVGFYLTGSLSYGDFNLDRSDLDLLVVLRKSVSSEEIDLIKRLHVQVENENEKWSHRIECSYIPKDMLENVLPPKAPRPYIGESTFYPEASYGNEWVINNYFLYNHGITLFGPDFKTLLNPIDIKDVQKASIRDLFKEWEPKLTDDKWLDNSHYQSYLVLNLCRILYTVLQADATSKNVSATWVKKEFPQWENLIETAKQWSYGKEMKLHDQTKEFIKFTIDQVNGHKID</sequence>
<accession>A0A1F6B010</accession>
<dbReference type="AlphaFoldDB" id="A0A1F6B010"/>
<protein>
    <recommendedName>
        <fullName evidence="6">Adenylyltransferase AadA C-terminal domain-containing protein</fullName>
    </recommendedName>
</protein>
<dbReference type="Proteomes" id="UP000176409">
    <property type="component" value="Unassembled WGS sequence"/>
</dbReference>
<dbReference type="EMBL" id="MFJZ01000027">
    <property type="protein sequence ID" value="OGG30266.1"/>
    <property type="molecule type" value="Genomic_DNA"/>
</dbReference>
<name>A0A1F6B010_9BACT</name>
<dbReference type="STRING" id="1798396.A2973_03155"/>
<evidence type="ECO:0008006" key="6">
    <source>
        <dbReference type="Google" id="ProtNLM"/>
    </source>
</evidence>
<dbReference type="Gene3D" id="3.30.460.10">
    <property type="entry name" value="Beta Polymerase, domain 2"/>
    <property type="match status" value="1"/>
</dbReference>
<reference evidence="4 5" key="1">
    <citation type="journal article" date="2016" name="Nat. Commun.">
        <title>Thousands of microbial genomes shed light on interconnected biogeochemical processes in an aquifer system.</title>
        <authorList>
            <person name="Anantharaman K."/>
            <person name="Brown C.T."/>
            <person name="Hug L.A."/>
            <person name="Sharon I."/>
            <person name="Castelle C.J."/>
            <person name="Probst A.J."/>
            <person name="Thomas B.C."/>
            <person name="Singh A."/>
            <person name="Wilkins M.J."/>
            <person name="Karaoz U."/>
            <person name="Brodie E.L."/>
            <person name="Williams K.H."/>
            <person name="Hubbard S.S."/>
            <person name="Banfield J.F."/>
        </authorList>
    </citation>
    <scope>NUCLEOTIDE SEQUENCE [LARGE SCALE GENOMIC DNA]</scope>
</reference>
<dbReference type="GO" id="GO:0016779">
    <property type="term" value="F:nucleotidyltransferase activity"/>
    <property type="evidence" value="ECO:0007669"/>
    <property type="project" value="InterPro"/>
</dbReference>
<dbReference type="InterPro" id="IPR002934">
    <property type="entry name" value="Polymerase_NTP_transf_dom"/>
</dbReference>
<dbReference type="Pfam" id="PF13427">
    <property type="entry name" value="AadA_C"/>
    <property type="match status" value="1"/>
</dbReference>
<dbReference type="InterPro" id="IPR025184">
    <property type="entry name" value="AadA_C"/>
</dbReference>
<dbReference type="Pfam" id="PF01909">
    <property type="entry name" value="NTP_transf_2"/>
    <property type="match status" value="1"/>
</dbReference>
<dbReference type="InterPro" id="IPR043519">
    <property type="entry name" value="NT_sf"/>
</dbReference>
<dbReference type="SUPFAM" id="SSF81301">
    <property type="entry name" value="Nucleotidyltransferase"/>
    <property type="match status" value="1"/>
</dbReference>
<keyword evidence="1" id="KW-0808">Transferase</keyword>